<accession>A0A9D1GBG4</accession>
<dbReference type="InterPro" id="IPR006119">
    <property type="entry name" value="Resolv_N"/>
</dbReference>
<sequence length="448" mass="52406">MKALYVRVSTDSQVEGYSIEAQIEFLESYLKSQGWDDYEVYMDPGFSGKNLERPAIQKLIKHCESGKIDMVLVFKLDRLSRSQKDTLFLIEEVFNKNNVGFISIRERFDTTSPFGKAMIGILSVFAQLERETILERTRIGLKKRAEDGFWRGGGKTPFAYDYDKKTGTLVVNQERKVIFDLMKTLRLQGYSYHELSKVTGYDEAWIQGILNAKTNLGKIPYKGELYDGRHEAIISEEEYEQLQIIEKSRSRNQHASHYLLSGKIYCAKCGAKYRYQKWGQRIICYCYSQQKSKPKLVKDPNCNNLRLDSFEIEDAFLEQLFAMSLDENLFRETFHLSKTNLEDELKIRLEKTVKKIENLIQLLSEDIAKTEIKIELEKLIEEKTNITKELEDIKEKEQTKKSYEEIKNLSKVWTHLEFKEKRTIIEGLLDKIVVDGNTLKIYWNVSEN</sequence>
<dbReference type="Gene3D" id="3.90.1750.20">
    <property type="entry name" value="Putative Large Serine Recombinase, Chain B, Domain 2"/>
    <property type="match status" value="1"/>
</dbReference>
<proteinExistence type="predicted"/>
<dbReference type="Pfam" id="PF13408">
    <property type="entry name" value="Zn_ribbon_recom"/>
    <property type="match status" value="1"/>
</dbReference>
<dbReference type="PROSITE" id="PS51737">
    <property type="entry name" value="RECOMBINASE_DNA_BIND"/>
    <property type="match status" value="1"/>
</dbReference>
<evidence type="ECO:0000313" key="10">
    <source>
        <dbReference type="Proteomes" id="UP000886833"/>
    </source>
</evidence>
<dbReference type="GO" id="GO:0003677">
    <property type="term" value="F:DNA binding"/>
    <property type="evidence" value="ECO:0007669"/>
    <property type="project" value="UniProtKB-KW"/>
</dbReference>
<evidence type="ECO:0000256" key="4">
    <source>
        <dbReference type="PIRSR" id="PIRSR606118-50"/>
    </source>
</evidence>
<dbReference type="Gene3D" id="3.40.50.1390">
    <property type="entry name" value="Resolvase, N-terminal catalytic domain"/>
    <property type="match status" value="1"/>
</dbReference>
<dbReference type="InterPro" id="IPR038109">
    <property type="entry name" value="DNA_bind_recomb_sf"/>
</dbReference>
<keyword evidence="3" id="KW-0233">DNA recombination</keyword>
<evidence type="ECO:0000259" key="8">
    <source>
        <dbReference type="PROSITE" id="PS51737"/>
    </source>
</evidence>
<dbReference type="InterPro" id="IPR011109">
    <property type="entry name" value="DNA_bind_recombinase_dom"/>
</dbReference>
<evidence type="ECO:0000256" key="6">
    <source>
        <dbReference type="SAM" id="Coils"/>
    </source>
</evidence>
<dbReference type="PROSITE" id="PS00397">
    <property type="entry name" value="RECOMBINASES_1"/>
    <property type="match status" value="1"/>
</dbReference>
<dbReference type="PROSITE" id="PS51736">
    <property type="entry name" value="RECOMBINASES_3"/>
    <property type="match status" value="1"/>
</dbReference>
<dbReference type="InterPro" id="IPR036162">
    <property type="entry name" value="Resolvase-like_N_sf"/>
</dbReference>
<dbReference type="GO" id="GO:0000150">
    <property type="term" value="F:DNA strand exchange activity"/>
    <property type="evidence" value="ECO:0007669"/>
    <property type="project" value="InterPro"/>
</dbReference>
<comment type="caution">
    <text evidence="9">The sequence shown here is derived from an EMBL/GenBank/DDBJ whole genome shotgun (WGS) entry which is preliminary data.</text>
</comment>
<dbReference type="EMBL" id="DVKQ01000073">
    <property type="protein sequence ID" value="HIT37935.1"/>
    <property type="molecule type" value="Genomic_DNA"/>
</dbReference>
<dbReference type="InterPro" id="IPR050639">
    <property type="entry name" value="SSR_resolvase"/>
</dbReference>
<evidence type="ECO:0000313" key="9">
    <source>
        <dbReference type="EMBL" id="HIT37935.1"/>
    </source>
</evidence>
<feature type="domain" description="Recombinase" evidence="8">
    <location>
        <begin position="157"/>
        <end position="252"/>
    </location>
</feature>
<feature type="active site" description="O-(5'-phospho-DNA)-serine intermediate" evidence="4 5">
    <location>
        <position position="9"/>
    </location>
</feature>
<dbReference type="CDD" id="cd00338">
    <property type="entry name" value="Ser_Recombinase"/>
    <property type="match status" value="1"/>
</dbReference>
<dbReference type="Proteomes" id="UP000886833">
    <property type="component" value="Unassembled WGS sequence"/>
</dbReference>
<dbReference type="InterPro" id="IPR006118">
    <property type="entry name" value="Recombinase_CS"/>
</dbReference>
<protein>
    <submittedName>
        <fullName evidence="9">Recombinase family protein</fullName>
    </submittedName>
</protein>
<dbReference type="Pfam" id="PF00239">
    <property type="entry name" value="Resolvase"/>
    <property type="match status" value="1"/>
</dbReference>
<dbReference type="PANTHER" id="PTHR30461:SF23">
    <property type="entry name" value="DNA RECOMBINASE-RELATED"/>
    <property type="match status" value="1"/>
</dbReference>
<evidence type="ECO:0000256" key="5">
    <source>
        <dbReference type="PROSITE-ProRule" id="PRU10137"/>
    </source>
</evidence>
<evidence type="ECO:0000259" key="7">
    <source>
        <dbReference type="PROSITE" id="PS51736"/>
    </source>
</evidence>
<dbReference type="SUPFAM" id="SSF53041">
    <property type="entry name" value="Resolvase-like"/>
    <property type="match status" value="1"/>
</dbReference>
<gene>
    <name evidence="9" type="ORF">IAB59_05620</name>
</gene>
<evidence type="ECO:0000256" key="3">
    <source>
        <dbReference type="ARBA" id="ARBA00023172"/>
    </source>
</evidence>
<evidence type="ECO:0000256" key="1">
    <source>
        <dbReference type="ARBA" id="ARBA00022908"/>
    </source>
</evidence>
<evidence type="ECO:0000256" key="2">
    <source>
        <dbReference type="ARBA" id="ARBA00023125"/>
    </source>
</evidence>
<dbReference type="PANTHER" id="PTHR30461">
    <property type="entry name" value="DNA-INVERTASE FROM LAMBDOID PROPHAGE"/>
    <property type="match status" value="1"/>
</dbReference>
<feature type="coiled-coil region" evidence="6">
    <location>
        <begin position="342"/>
        <end position="406"/>
    </location>
</feature>
<feature type="domain" description="Resolvase/invertase-type recombinase catalytic" evidence="7">
    <location>
        <begin position="1"/>
        <end position="148"/>
    </location>
</feature>
<reference evidence="9" key="2">
    <citation type="journal article" date="2021" name="PeerJ">
        <title>Extensive microbial diversity within the chicken gut microbiome revealed by metagenomics and culture.</title>
        <authorList>
            <person name="Gilroy R."/>
            <person name="Ravi A."/>
            <person name="Getino M."/>
            <person name="Pursley I."/>
            <person name="Horton D.L."/>
            <person name="Alikhan N.F."/>
            <person name="Baker D."/>
            <person name="Gharbi K."/>
            <person name="Hall N."/>
            <person name="Watson M."/>
            <person name="Adriaenssens E.M."/>
            <person name="Foster-Nyarko E."/>
            <person name="Jarju S."/>
            <person name="Secka A."/>
            <person name="Antonio M."/>
            <person name="Oren A."/>
            <person name="Chaudhuri R.R."/>
            <person name="La Ragione R."/>
            <person name="Hildebrand F."/>
            <person name="Pallen M.J."/>
        </authorList>
    </citation>
    <scope>NUCLEOTIDE SEQUENCE</scope>
    <source>
        <strain evidence="9">CHK195-26880</strain>
    </source>
</reference>
<dbReference type="SMART" id="SM00857">
    <property type="entry name" value="Resolvase"/>
    <property type="match status" value="1"/>
</dbReference>
<dbReference type="GO" id="GO:0015074">
    <property type="term" value="P:DNA integration"/>
    <property type="evidence" value="ECO:0007669"/>
    <property type="project" value="UniProtKB-KW"/>
</dbReference>
<dbReference type="AlphaFoldDB" id="A0A9D1GBG4"/>
<dbReference type="InterPro" id="IPR025827">
    <property type="entry name" value="Zn_ribbon_recom_dom"/>
</dbReference>
<keyword evidence="6" id="KW-0175">Coiled coil</keyword>
<keyword evidence="1" id="KW-0229">DNA integration</keyword>
<organism evidence="9 10">
    <name type="scientific">Candidatus Onthousia faecipullorum</name>
    <dbReference type="NCBI Taxonomy" id="2840887"/>
    <lineage>
        <taxon>Bacteria</taxon>
        <taxon>Bacillati</taxon>
        <taxon>Bacillota</taxon>
        <taxon>Bacilli</taxon>
        <taxon>Candidatus Onthousia</taxon>
    </lineage>
</organism>
<reference evidence="9" key="1">
    <citation type="submission" date="2020-10" db="EMBL/GenBank/DDBJ databases">
        <authorList>
            <person name="Gilroy R."/>
        </authorList>
    </citation>
    <scope>NUCLEOTIDE SEQUENCE</scope>
    <source>
        <strain evidence="9">CHK195-26880</strain>
    </source>
</reference>
<keyword evidence="2" id="KW-0238">DNA-binding</keyword>
<name>A0A9D1GBG4_9FIRM</name>